<dbReference type="PANTHER" id="PTHR22811">
    <property type="entry name" value="TRANSMEMBRANE EMP24 DOMAIN-CONTAINING PROTEIN"/>
    <property type="match status" value="1"/>
</dbReference>
<keyword evidence="10" id="KW-1185">Reference proteome</keyword>
<evidence type="ECO:0000256" key="6">
    <source>
        <dbReference type="ARBA" id="ARBA00023136"/>
    </source>
</evidence>
<evidence type="ECO:0000256" key="1">
    <source>
        <dbReference type="ARBA" id="ARBA00004479"/>
    </source>
</evidence>
<dbReference type="Proteomes" id="UP000271889">
    <property type="component" value="Unassembled WGS sequence"/>
</dbReference>
<reference evidence="9 10" key="1">
    <citation type="submission" date="2018-11" db="EMBL/GenBank/DDBJ databases">
        <authorList>
            <consortium name="Pathogen Informatics"/>
        </authorList>
    </citation>
    <scope>NUCLEOTIDE SEQUENCE [LARGE SCALE GENOMIC DNA]</scope>
</reference>
<keyword evidence="6 7" id="KW-0472">Membrane</keyword>
<organism evidence="9 10">
    <name type="scientific">Cylicostephanus goldi</name>
    <name type="common">Nematode worm</name>
    <dbReference type="NCBI Taxonomy" id="71465"/>
    <lineage>
        <taxon>Eukaryota</taxon>
        <taxon>Metazoa</taxon>
        <taxon>Ecdysozoa</taxon>
        <taxon>Nematoda</taxon>
        <taxon>Chromadorea</taxon>
        <taxon>Rhabditida</taxon>
        <taxon>Rhabditina</taxon>
        <taxon>Rhabditomorpha</taxon>
        <taxon>Strongyloidea</taxon>
        <taxon>Strongylidae</taxon>
        <taxon>Cylicostephanus</taxon>
    </lineage>
</organism>
<evidence type="ECO:0000256" key="4">
    <source>
        <dbReference type="ARBA" id="ARBA00022729"/>
    </source>
</evidence>
<feature type="transmembrane region" description="Helical" evidence="7">
    <location>
        <begin position="33"/>
        <end position="55"/>
    </location>
</feature>
<gene>
    <name evidence="9" type="ORF">CGOC_LOCUS8071</name>
</gene>
<dbReference type="AlphaFoldDB" id="A0A3P6UZH2"/>
<comment type="subcellular location">
    <subcellularLocation>
        <location evidence="1">Membrane</location>
        <topology evidence="1">Single-pass type I membrane protein</topology>
    </subcellularLocation>
</comment>
<keyword evidence="3 7" id="KW-0812">Transmembrane</keyword>
<evidence type="ECO:0000256" key="2">
    <source>
        <dbReference type="ARBA" id="ARBA00007104"/>
    </source>
</evidence>
<dbReference type="GO" id="GO:0016020">
    <property type="term" value="C:membrane"/>
    <property type="evidence" value="ECO:0007669"/>
    <property type="project" value="UniProtKB-SubCell"/>
</dbReference>
<dbReference type="Pfam" id="PF01105">
    <property type="entry name" value="EMP24_GP25L"/>
    <property type="match status" value="1"/>
</dbReference>
<dbReference type="OrthoDB" id="5830991at2759"/>
<sequence length="76" mass="8650">MTVTCTKVQDYRALLRAHEARDRAIMVANLDRVTFWSCTHTLVLLGVGALQVYMIRSMFEDNSKLGRLIRSGKTGY</sequence>
<keyword evidence="4" id="KW-0732">Signal</keyword>
<evidence type="ECO:0000259" key="8">
    <source>
        <dbReference type="Pfam" id="PF01105"/>
    </source>
</evidence>
<protein>
    <recommendedName>
        <fullName evidence="8">GOLD domain-containing protein</fullName>
    </recommendedName>
</protein>
<evidence type="ECO:0000313" key="9">
    <source>
        <dbReference type="EMBL" id="VDK83051.1"/>
    </source>
</evidence>
<evidence type="ECO:0000256" key="7">
    <source>
        <dbReference type="SAM" id="Phobius"/>
    </source>
</evidence>
<accession>A0A3P6UZH2</accession>
<evidence type="ECO:0000256" key="5">
    <source>
        <dbReference type="ARBA" id="ARBA00022989"/>
    </source>
</evidence>
<proteinExistence type="inferred from homology"/>
<comment type="similarity">
    <text evidence="2">Belongs to the EMP24/GP25L family.</text>
</comment>
<dbReference type="InterPro" id="IPR015720">
    <property type="entry name" value="Emp24-like"/>
</dbReference>
<feature type="domain" description="GOLD" evidence="8">
    <location>
        <begin position="6"/>
        <end position="60"/>
    </location>
</feature>
<dbReference type="InterPro" id="IPR009038">
    <property type="entry name" value="GOLD_dom"/>
</dbReference>
<evidence type="ECO:0000313" key="10">
    <source>
        <dbReference type="Proteomes" id="UP000271889"/>
    </source>
</evidence>
<keyword evidence="5 7" id="KW-1133">Transmembrane helix</keyword>
<dbReference type="EMBL" id="UYRV01029054">
    <property type="protein sequence ID" value="VDK83051.1"/>
    <property type="molecule type" value="Genomic_DNA"/>
</dbReference>
<evidence type="ECO:0000256" key="3">
    <source>
        <dbReference type="ARBA" id="ARBA00022692"/>
    </source>
</evidence>
<name>A0A3P6UZH2_CYLGO</name>